<evidence type="ECO:0000313" key="2">
    <source>
        <dbReference type="Proteomes" id="UP000494330"/>
    </source>
</evidence>
<reference evidence="1 2" key="1">
    <citation type="submission" date="2019-09" db="EMBL/GenBank/DDBJ databases">
        <authorList>
            <person name="Depoorter E."/>
        </authorList>
    </citation>
    <scope>NUCLEOTIDE SEQUENCE [LARGE SCALE GENOMIC DNA]</scope>
    <source>
        <strain evidence="1">LMG 30113</strain>
    </source>
</reference>
<dbReference type="Proteomes" id="UP000494330">
    <property type="component" value="Unassembled WGS sequence"/>
</dbReference>
<dbReference type="EMBL" id="CABVQD010000007">
    <property type="protein sequence ID" value="VWB62904.1"/>
    <property type="molecule type" value="Genomic_DNA"/>
</dbReference>
<sequence length="64" mass="6831">MKALIKAHLLHPSVVLPIAALTELMVERDFNLSQVGLIVAARGAQAMVSCSRSLLCCHRCGAES</sequence>
<accession>A0A6J5DSM2</accession>
<dbReference type="AlphaFoldDB" id="A0A6J5DSM2"/>
<dbReference type="RefSeq" id="WP_034196985.1">
    <property type="nucleotide sequence ID" value="NZ_CABVQD010000007.1"/>
</dbReference>
<name>A0A6J5DSM2_9BURK</name>
<gene>
    <name evidence="1" type="ORF">BPA30113_02797</name>
</gene>
<organism evidence="1 2">
    <name type="scientific">Burkholderia paludis</name>
    <dbReference type="NCBI Taxonomy" id="1506587"/>
    <lineage>
        <taxon>Bacteria</taxon>
        <taxon>Pseudomonadati</taxon>
        <taxon>Pseudomonadota</taxon>
        <taxon>Betaproteobacteria</taxon>
        <taxon>Burkholderiales</taxon>
        <taxon>Burkholderiaceae</taxon>
        <taxon>Burkholderia</taxon>
        <taxon>Burkholderia cepacia complex</taxon>
    </lineage>
</organism>
<proteinExistence type="predicted"/>
<evidence type="ECO:0000313" key="1">
    <source>
        <dbReference type="EMBL" id="VWB62904.1"/>
    </source>
</evidence>
<protein>
    <submittedName>
        <fullName evidence="1">Uncharacterized protein</fullName>
    </submittedName>
</protein>
<keyword evidence="2" id="KW-1185">Reference proteome</keyword>